<dbReference type="InterPro" id="IPR002539">
    <property type="entry name" value="MaoC-like_dom"/>
</dbReference>
<reference evidence="4" key="1">
    <citation type="journal article" date="2019" name="Int. J. Syst. Evol. Microbiol.">
        <title>The Global Catalogue of Microorganisms (GCM) 10K type strain sequencing project: providing services to taxonomists for standard genome sequencing and annotation.</title>
        <authorList>
            <consortium name="The Broad Institute Genomics Platform"/>
            <consortium name="The Broad Institute Genome Sequencing Center for Infectious Disease"/>
            <person name="Wu L."/>
            <person name="Ma J."/>
        </authorList>
    </citation>
    <scope>NUCLEOTIDE SEQUENCE [LARGE SCALE GENOMIC DNA]</scope>
    <source>
        <strain evidence="4">JCM 16902</strain>
    </source>
</reference>
<comment type="similarity">
    <text evidence="1">Belongs to the enoyl-CoA hydratase/isomerase family.</text>
</comment>
<evidence type="ECO:0000259" key="2">
    <source>
        <dbReference type="Pfam" id="PF01575"/>
    </source>
</evidence>
<dbReference type="EMBL" id="BAAAZO010000012">
    <property type="protein sequence ID" value="GAA3633803.1"/>
    <property type="molecule type" value="Genomic_DNA"/>
</dbReference>
<comment type="caution">
    <text evidence="3">The sequence shown here is derived from an EMBL/GenBank/DDBJ whole genome shotgun (WGS) entry which is preliminary data.</text>
</comment>
<dbReference type="PANTHER" id="PTHR42993:SF1">
    <property type="entry name" value="MAOC-LIKE DEHYDRATASE DOMAIN-CONTAINING PROTEIN"/>
    <property type="match status" value="1"/>
</dbReference>
<organism evidence="3 4">
    <name type="scientific">Kineosporia mesophila</name>
    <dbReference type="NCBI Taxonomy" id="566012"/>
    <lineage>
        <taxon>Bacteria</taxon>
        <taxon>Bacillati</taxon>
        <taxon>Actinomycetota</taxon>
        <taxon>Actinomycetes</taxon>
        <taxon>Kineosporiales</taxon>
        <taxon>Kineosporiaceae</taxon>
        <taxon>Kineosporia</taxon>
    </lineage>
</organism>
<dbReference type="Gene3D" id="3.10.129.10">
    <property type="entry name" value="Hotdog Thioesterase"/>
    <property type="match status" value="1"/>
</dbReference>
<dbReference type="InterPro" id="IPR039375">
    <property type="entry name" value="NodN-like"/>
</dbReference>
<dbReference type="Proteomes" id="UP001501074">
    <property type="component" value="Unassembled WGS sequence"/>
</dbReference>
<dbReference type="Pfam" id="PF01575">
    <property type="entry name" value="MaoC_dehydratas"/>
    <property type="match status" value="1"/>
</dbReference>
<protein>
    <submittedName>
        <fullName evidence="3">MaoC family dehydratase</fullName>
    </submittedName>
</protein>
<dbReference type="PANTHER" id="PTHR42993">
    <property type="entry name" value="MAOC-LIKE DEHYDRATASE DOMAIN-CONTAINING PROTEIN"/>
    <property type="match status" value="1"/>
</dbReference>
<evidence type="ECO:0000313" key="3">
    <source>
        <dbReference type="EMBL" id="GAA3633803.1"/>
    </source>
</evidence>
<keyword evidence="4" id="KW-1185">Reference proteome</keyword>
<feature type="domain" description="MaoC-like" evidence="2">
    <location>
        <begin position="12"/>
        <end position="127"/>
    </location>
</feature>
<dbReference type="SUPFAM" id="SSF54637">
    <property type="entry name" value="Thioesterase/thiol ester dehydrase-isomerase"/>
    <property type="match status" value="1"/>
</dbReference>
<dbReference type="CDD" id="cd03450">
    <property type="entry name" value="NodN"/>
    <property type="match status" value="1"/>
</dbReference>
<name>A0ABP7AJL4_9ACTN</name>
<evidence type="ECO:0000313" key="4">
    <source>
        <dbReference type="Proteomes" id="UP001501074"/>
    </source>
</evidence>
<evidence type="ECO:0000256" key="1">
    <source>
        <dbReference type="ARBA" id="ARBA00005254"/>
    </source>
</evidence>
<accession>A0ABP7AJL4</accession>
<gene>
    <name evidence="3" type="ORF">GCM10022223_60160</name>
</gene>
<proteinExistence type="inferred from homology"/>
<sequence>MRIFQGIDELVAAVGEHLGHSRWHTVSQHQIDGFAEVTGDSQWIHTDPQRAAQGPFQGPIAHGYLTLSLLPMLSWEVYRVDGVSMVINYGSNRIRFPSVVPVGSSVRAGIELLSVEPAASGVQVITRVTIGIEDAVKPACIAEIVSLLVP</sequence>
<dbReference type="InterPro" id="IPR029069">
    <property type="entry name" value="HotDog_dom_sf"/>
</dbReference>
<dbReference type="RefSeq" id="WP_231485693.1">
    <property type="nucleotide sequence ID" value="NZ_BAAAZO010000012.1"/>
</dbReference>